<evidence type="ECO:0000313" key="2">
    <source>
        <dbReference type="EMBL" id="OFC61078.1"/>
    </source>
</evidence>
<protein>
    <recommendedName>
        <fullName evidence="1">HTH cro/C1-type domain-containing protein</fullName>
    </recommendedName>
</protein>
<sequence length="125" mass="13526">MDIQQIIDTAAKRQSVSQATLAKMVGVKPSSLSNLRTGKGELSDDTYVRLAELAGIDPALVIIEKHERKAGVEGRKVWERLRHALAKSGSVLAVAAIPTVHQLPVNELQITQAQNALPAIGIMRR</sequence>
<dbReference type="Proteomes" id="UP000175707">
    <property type="component" value="Unassembled WGS sequence"/>
</dbReference>
<dbReference type="SUPFAM" id="SSF47413">
    <property type="entry name" value="lambda repressor-like DNA-binding domains"/>
    <property type="match status" value="1"/>
</dbReference>
<proteinExistence type="predicted"/>
<dbReference type="CDD" id="cd00093">
    <property type="entry name" value="HTH_XRE"/>
    <property type="match status" value="1"/>
</dbReference>
<feature type="domain" description="HTH cro/C1-type" evidence="1">
    <location>
        <begin position="12"/>
        <end position="61"/>
    </location>
</feature>
<evidence type="ECO:0000259" key="1">
    <source>
        <dbReference type="PROSITE" id="PS50943"/>
    </source>
</evidence>
<comment type="caution">
    <text evidence="2">The sequence shown here is derived from an EMBL/GenBank/DDBJ whole genome shotgun (WGS) entry which is preliminary data.</text>
</comment>
<dbReference type="Gene3D" id="1.10.260.40">
    <property type="entry name" value="lambda repressor-like DNA-binding domains"/>
    <property type="match status" value="1"/>
</dbReference>
<feature type="non-terminal residue" evidence="2">
    <location>
        <position position="125"/>
    </location>
</feature>
<dbReference type="InterPro" id="IPR001387">
    <property type="entry name" value="Cro/C1-type_HTH"/>
</dbReference>
<gene>
    <name evidence="2" type="ORF">BAE30_06135</name>
</gene>
<dbReference type="InterPro" id="IPR010982">
    <property type="entry name" value="Lambda_DNA-bd_dom_sf"/>
</dbReference>
<dbReference type="Pfam" id="PF01381">
    <property type="entry name" value="HTH_3"/>
    <property type="match status" value="1"/>
</dbReference>
<dbReference type="GO" id="GO:0003677">
    <property type="term" value="F:DNA binding"/>
    <property type="evidence" value="ECO:0007669"/>
    <property type="project" value="InterPro"/>
</dbReference>
<dbReference type="EMBL" id="LZYH01000443">
    <property type="protein sequence ID" value="OFC61078.1"/>
    <property type="molecule type" value="Genomic_DNA"/>
</dbReference>
<dbReference type="AlphaFoldDB" id="A0A1E7YXL0"/>
<organism evidence="2 3">
    <name type="scientific">Acidithiobacillus caldus</name>
    <dbReference type="NCBI Taxonomy" id="33059"/>
    <lineage>
        <taxon>Bacteria</taxon>
        <taxon>Pseudomonadati</taxon>
        <taxon>Pseudomonadota</taxon>
        <taxon>Acidithiobacillia</taxon>
        <taxon>Acidithiobacillales</taxon>
        <taxon>Acidithiobacillaceae</taxon>
        <taxon>Acidithiobacillus</taxon>
    </lineage>
</organism>
<reference evidence="2 3" key="1">
    <citation type="submission" date="2016-06" db="EMBL/GenBank/DDBJ databases">
        <title>Gene turnover analysis identifies the evolutionary adaptation of the extremophile Acidithiobacillus caldus.</title>
        <authorList>
            <person name="Zhang X."/>
        </authorList>
    </citation>
    <scope>NUCLEOTIDE SEQUENCE [LARGE SCALE GENOMIC DNA]</scope>
    <source>
        <strain evidence="2 3">S1</strain>
    </source>
</reference>
<accession>A0A1E7YXL0</accession>
<evidence type="ECO:0000313" key="3">
    <source>
        <dbReference type="Proteomes" id="UP000175707"/>
    </source>
</evidence>
<name>A0A1E7YXL0_9PROT</name>
<dbReference type="SMART" id="SM00530">
    <property type="entry name" value="HTH_XRE"/>
    <property type="match status" value="1"/>
</dbReference>
<dbReference type="PROSITE" id="PS50943">
    <property type="entry name" value="HTH_CROC1"/>
    <property type="match status" value="1"/>
</dbReference>